<feature type="compositionally biased region" description="Basic residues" evidence="1">
    <location>
        <begin position="23"/>
        <end position="41"/>
    </location>
</feature>
<dbReference type="HOGENOM" id="CLU_1503925_0_0_1"/>
<reference evidence="2 3" key="1">
    <citation type="submission" date="2014-06" db="EMBL/GenBank/DDBJ databases">
        <authorList>
            <consortium name="DOE Joint Genome Institute"/>
            <person name="Kuo A."/>
            <person name="Kohler A."/>
            <person name="Nagy L.G."/>
            <person name="Floudas D."/>
            <person name="Copeland A."/>
            <person name="Barry K.W."/>
            <person name="Cichocki N."/>
            <person name="Veneault-Fourrey C."/>
            <person name="LaButti K."/>
            <person name="Lindquist E.A."/>
            <person name="Lipzen A."/>
            <person name="Lundell T."/>
            <person name="Morin E."/>
            <person name="Murat C."/>
            <person name="Sun H."/>
            <person name="Tunlid A."/>
            <person name="Henrissat B."/>
            <person name="Grigoriev I.V."/>
            <person name="Hibbett D.S."/>
            <person name="Martin F."/>
            <person name="Nordberg H.P."/>
            <person name="Cantor M.N."/>
            <person name="Hua S.X."/>
        </authorList>
    </citation>
    <scope>NUCLEOTIDE SEQUENCE [LARGE SCALE GENOMIC DNA]</scope>
    <source>
        <strain evidence="2 3">ATCC 200175</strain>
    </source>
</reference>
<proteinExistence type="predicted"/>
<dbReference type="EMBL" id="KN821014">
    <property type="protein sequence ID" value="KIJ05385.1"/>
    <property type="molecule type" value="Genomic_DNA"/>
</dbReference>
<feature type="region of interest" description="Disordered" evidence="1">
    <location>
        <begin position="1"/>
        <end position="58"/>
    </location>
</feature>
<dbReference type="Proteomes" id="UP000053647">
    <property type="component" value="Unassembled WGS sequence"/>
</dbReference>
<evidence type="ECO:0000256" key="1">
    <source>
        <dbReference type="SAM" id="MobiDB-lite"/>
    </source>
</evidence>
<name>A0A0C9STE4_PAXIN</name>
<gene>
    <name evidence="2" type="ORF">PAXINDRAFT_103799</name>
</gene>
<dbReference type="AlphaFoldDB" id="A0A0C9STE4"/>
<reference evidence="3" key="2">
    <citation type="submission" date="2015-01" db="EMBL/GenBank/DDBJ databases">
        <title>Evolutionary Origins and Diversification of the Mycorrhizal Mutualists.</title>
        <authorList>
            <consortium name="DOE Joint Genome Institute"/>
            <consortium name="Mycorrhizal Genomics Consortium"/>
            <person name="Kohler A."/>
            <person name="Kuo A."/>
            <person name="Nagy L.G."/>
            <person name="Floudas D."/>
            <person name="Copeland A."/>
            <person name="Barry K.W."/>
            <person name="Cichocki N."/>
            <person name="Veneault-Fourrey C."/>
            <person name="LaButti K."/>
            <person name="Lindquist E.A."/>
            <person name="Lipzen A."/>
            <person name="Lundell T."/>
            <person name="Morin E."/>
            <person name="Murat C."/>
            <person name="Riley R."/>
            <person name="Ohm R."/>
            <person name="Sun H."/>
            <person name="Tunlid A."/>
            <person name="Henrissat B."/>
            <person name="Grigoriev I.V."/>
            <person name="Hibbett D.S."/>
            <person name="Martin F."/>
        </authorList>
    </citation>
    <scope>NUCLEOTIDE SEQUENCE [LARGE SCALE GENOMIC DNA]</scope>
    <source>
        <strain evidence="3">ATCC 200175</strain>
    </source>
</reference>
<accession>A0A0C9STE4</accession>
<evidence type="ECO:0000313" key="2">
    <source>
        <dbReference type="EMBL" id="KIJ05385.1"/>
    </source>
</evidence>
<evidence type="ECO:0000313" key="3">
    <source>
        <dbReference type="Proteomes" id="UP000053647"/>
    </source>
</evidence>
<sequence>MPLGWDNSRGKTRTGGRAGKGKESHRRAQGTKTHEQHRHPTLTHPFPQPNPNRAGSLPAHSYMRTRRHGFLPPPHIHELTHRLSSRPLFLFNGPRITPPGSYQLLILTGLGGADKTANTGASISLRSTVGAHLYPMEMRQHRTSWEKIKLAWYRNAPGFEPPKTGLTLGQSIVSTYFKH</sequence>
<keyword evidence="3" id="KW-1185">Reference proteome</keyword>
<protein>
    <submittedName>
        <fullName evidence="2">Uncharacterized protein</fullName>
    </submittedName>
</protein>
<organism evidence="2 3">
    <name type="scientific">Paxillus involutus ATCC 200175</name>
    <dbReference type="NCBI Taxonomy" id="664439"/>
    <lineage>
        <taxon>Eukaryota</taxon>
        <taxon>Fungi</taxon>
        <taxon>Dikarya</taxon>
        <taxon>Basidiomycota</taxon>
        <taxon>Agaricomycotina</taxon>
        <taxon>Agaricomycetes</taxon>
        <taxon>Agaricomycetidae</taxon>
        <taxon>Boletales</taxon>
        <taxon>Paxilineae</taxon>
        <taxon>Paxillaceae</taxon>
        <taxon>Paxillus</taxon>
    </lineage>
</organism>